<dbReference type="GO" id="GO:0006508">
    <property type="term" value="P:proteolysis"/>
    <property type="evidence" value="ECO:0007669"/>
    <property type="project" value="UniProtKB-KW"/>
</dbReference>
<feature type="domain" description="Peptidase M41 FtsH extracellular" evidence="3">
    <location>
        <begin position="9"/>
        <end position="89"/>
    </location>
</feature>
<evidence type="ECO:0000256" key="1">
    <source>
        <dbReference type="ARBA" id="ARBA00022670"/>
    </source>
</evidence>
<reference evidence="4" key="1">
    <citation type="journal article" date="2014" name="Front. Microbiol.">
        <title>High frequency of phylogenetically diverse reductive dehalogenase-homologous genes in deep subseafloor sedimentary metagenomes.</title>
        <authorList>
            <person name="Kawai M."/>
            <person name="Futagami T."/>
            <person name="Toyoda A."/>
            <person name="Takaki Y."/>
            <person name="Nishi S."/>
            <person name="Hori S."/>
            <person name="Arai W."/>
            <person name="Tsubouchi T."/>
            <person name="Morono Y."/>
            <person name="Uchiyama I."/>
            <person name="Ito T."/>
            <person name="Fujiyama A."/>
            <person name="Inagaki F."/>
            <person name="Takami H."/>
        </authorList>
    </citation>
    <scope>NUCLEOTIDE SEQUENCE</scope>
    <source>
        <strain evidence="4">Expedition CK06-06</strain>
    </source>
</reference>
<dbReference type="Gene3D" id="3.30.720.210">
    <property type="match status" value="1"/>
</dbReference>
<organism evidence="4">
    <name type="scientific">marine sediment metagenome</name>
    <dbReference type="NCBI Taxonomy" id="412755"/>
    <lineage>
        <taxon>unclassified sequences</taxon>
        <taxon>metagenomes</taxon>
        <taxon>ecological metagenomes</taxon>
    </lineage>
</organism>
<dbReference type="GO" id="GO:0016020">
    <property type="term" value="C:membrane"/>
    <property type="evidence" value="ECO:0007669"/>
    <property type="project" value="InterPro"/>
</dbReference>
<accession>X1RTT6</accession>
<dbReference type="GO" id="GO:0004222">
    <property type="term" value="F:metalloendopeptidase activity"/>
    <property type="evidence" value="ECO:0007669"/>
    <property type="project" value="InterPro"/>
</dbReference>
<sequence length="115" mass="12542">MKYLLKNLLIAFLALLTIAGLFTLLSSPAEKPEEISLSQLVEQINQGQVSTIVIKGNQLEIELKDGTKEKATKEKEASLTESLKNYGLDSAKLKLVNLEIKGESGLGFWLGAILP</sequence>
<dbReference type="GO" id="GO:0005524">
    <property type="term" value="F:ATP binding"/>
    <property type="evidence" value="ECO:0007669"/>
    <property type="project" value="InterPro"/>
</dbReference>
<dbReference type="Pfam" id="PF06480">
    <property type="entry name" value="FtsH_ext"/>
    <property type="match status" value="1"/>
</dbReference>
<dbReference type="InterPro" id="IPR011546">
    <property type="entry name" value="Pept_M41_FtsH_extracell"/>
</dbReference>
<dbReference type="AlphaFoldDB" id="X1RTT6"/>
<dbReference type="EMBL" id="BARV01034537">
    <property type="protein sequence ID" value="GAI58914.1"/>
    <property type="molecule type" value="Genomic_DNA"/>
</dbReference>
<feature type="non-terminal residue" evidence="4">
    <location>
        <position position="115"/>
    </location>
</feature>
<evidence type="ECO:0000313" key="4">
    <source>
        <dbReference type="EMBL" id="GAI58914.1"/>
    </source>
</evidence>
<name>X1RTT6_9ZZZZ</name>
<keyword evidence="2" id="KW-0378">Hydrolase</keyword>
<dbReference type="GO" id="GO:0004176">
    <property type="term" value="F:ATP-dependent peptidase activity"/>
    <property type="evidence" value="ECO:0007669"/>
    <property type="project" value="InterPro"/>
</dbReference>
<protein>
    <recommendedName>
        <fullName evidence="3">Peptidase M41 FtsH extracellular domain-containing protein</fullName>
    </recommendedName>
</protein>
<evidence type="ECO:0000256" key="2">
    <source>
        <dbReference type="ARBA" id="ARBA00022801"/>
    </source>
</evidence>
<keyword evidence="1" id="KW-0645">Protease</keyword>
<evidence type="ECO:0000259" key="3">
    <source>
        <dbReference type="Pfam" id="PF06480"/>
    </source>
</evidence>
<comment type="caution">
    <text evidence="4">The sequence shown here is derived from an EMBL/GenBank/DDBJ whole genome shotgun (WGS) entry which is preliminary data.</text>
</comment>
<gene>
    <name evidence="4" type="ORF">S06H3_54061</name>
</gene>
<proteinExistence type="predicted"/>
<dbReference type="GO" id="GO:0008270">
    <property type="term" value="F:zinc ion binding"/>
    <property type="evidence" value="ECO:0007669"/>
    <property type="project" value="InterPro"/>
</dbReference>